<comment type="caution">
    <text evidence="1">The sequence shown here is derived from an EMBL/GenBank/DDBJ whole genome shotgun (WGS) entry which is preliminary data.</text>
</comment>
<name>A0A8X6WZ93_9ARAC</name>
<keyword evidence="2" id="KW-1185">Reference proteome</keyword>
<gene>
    <name evidence="1" type="ORF">TNIN_238881</name>
</gene>
<proteinExistence type="predicted"/>
<accession>A0A8X6WZ93</accession>
<dbReference type="EMBL" id="BMAV01003160">
    <property type="protein sequence ID" value="GFY42581.1"/>
    <property type="molecule type" value="Genomic_DNA"/>
</dbReference>
<reference evidence="1" key="1">
    <citation type="submission" date="2020-08" db="EMBL/GenBank/DDBJ databases">
        <title>Multicomponent nature underlies the extraordinary mechanical properties of spider dragline silk.</title>
        <authorList>
            <person name="Kono N."/>
            <person name="Nakamura H."/>
            <person name="Mori M."/>
            <person name="Yoshida Y."/>
            <person name="Ohtoshi R."/>
            <person name="Malay A.D."/>
            <person name="Moran D.A.P."/>
            <person name="Tomita M."/>
            <person name="Numata K."/>
            <person name="Arakawa K."/>
        </authorList>
    </citation>
    <scope>NUCLEOTIDE SEQUENCE</scope>
</reference>
<dbReference type="Proteomes" id="UP000886998">
    <property type="component" value="Unassembled WGS sequence"/>
</dbReference>
<organism evidence="1 2">
    <name type="scientific">Trichonephila inaurata madagascariensis</name>
    <dbReference type="NCBI Taxonomy" id="2747483"/>
    <lineage>
        <taxon>Eukaryota</taxon>
        <taxon>Metazoa</taxon>
        <taxon>Ecdysozoa</taxon>
        <taxon>Arthropoda</taxon>
        <taxon>Chelicerata</taxon>
        <taxon>Arachnida</taxon>
        <taxon>Araneae</taxon>
        <taxon>Araneomorphae</taxon>
        <taxon>Entelegynae</taxon>
        <taxon>Araneoidea</taxon>
        <taxon>Nephilidae</taxon>
        <taxon>Trichonephila</taxon>
        <taxon>Trichonephila inaurata</taxon>
    </lineage>
</organism>
<evidence type="ECO:0000313" key="2">
    <source>
        <dbReference type="Proteomes" id="UP000886998"/>
    </source>
</evidence>
<protein>
    <submittedName>
        <fullName evidence="1">Uncharacterized protein</fullName>
    </submittedName>
</protein>
<sequence length="15" mass="1710">MIILMDITSFVLADK</sequence>
<evidence type="ECO:0000313" key="1">
    <source>
        <dbReference type="EMBL" id="GFY42581.1"/>
    </source>
</evidence>
<feature type="non-terminal residue" evidence="1">
    <location>
        <position position="15"/>
    </location>
</feature>